<dbReference type="RefSeq" id="XP_022100366.1">
    <property type="nucleotide sequence ID" value="XM_022244674.1"/>
</dbReference>
<dbReference type="PANTHER" id="PTHR47708">
    <property type="match status" value="1"/>
</dbReference>
<feature type="domain" description="Acyclic terpene utilisation N-terminal" evidence="2">
    <location>
        <begin position="62"/>
        <end position="507"/>
    </location>
</feature>
<organism evidence="4 5">
    <name type="scientific">Acanthaster planci</name>
    <name type="common">Crown-of-thorns starfish</name>
    <dbReference type="NCBI Taxonomy" id="133434"/>
    <lineage>
        <taxon>Eukaryota</taxon>
        <taxon>Metazoa</taxon>
        <taxon>Echinodermata</taxon>
        <taxon>Eleutherozoa</taxon>
        <taxon>Asterozoa</taxon>
        <taxon>Asteroidea</taxon>
        <taxon>Valvatacea</taxon>
        <taxon>Valvatida</taxon>
        <taxon>Acanthasteridae</taxon>
        <taxon>Acanthaster</taxon>
    </lineage>
</organism>
<dbReference type="GeneID" id="110984458"/>
<evidence type="ECO:0000313" key="5">
    <source>
        <dbReference type="RefSeq" id="XP_022100366.1"/>
    </source>
</evidence>
<dbReference type="KEGG" id="aplc:110984458"/>
<feature type="domain" description="AtuA-like ferredoxin-fold" evidence="3">
    <location>
        <begin position="547"/>
        <end position="648"/>
    </location>
</feature>
<gene>
    <name evidence="5" type="primary">LOC110984458</name>
</gene>
<evidence type="ECO:0000259" key="2">
    <source>
        <dbReference type="Pfam" id="PF07287"/>
    </source>
</evidence>
<evidence type="ECO:0000256" key="1">
    <source>
        <dbReference type="SAM" id="MobiDB-lite"/>
    </source>
</evidence>
<dbReference type="Proteomes" id="UP000694845">
    <property type="component" value="Unplaced"/>
</dbReference>
<sequence length="662" mass="70649">MEKSSVFFNMAASMLVLNSRGLSKFRKISSNLKRIKPEHFSACVLQSSVRNFSEILGGRTTRIGYASGFWGDTACAAPQLVHHGQLDFLVFDYLSEITMSLLTAAKHKKPDLGYAPDFVQAAIGPLINDIKRKGIRVVSNAGGVNPHACAAAVQEAAKKAGIELKVAVVIGDDLMNKRDEIIASGTTDIDSGIPAPKSLVSMNAYLGAGPITKALDMGAEVIVTARCVDSAVVLAPLMHTFGWEPTDYTRLASASLAGHIAECGAQATGGIFTDWHLVDGWDNIGFPIVECGADGQFVITKSPNTGGLVSKATIAEQIVYELGDPGRYVLPDVICDFRNVTLQEIEGDPNGAVLVTGARGLPPSSQYKVSGTYADGFRATAVCPVTGPNAAEKGRKTAQSILKRTRTMFKHLGLKDYTQTNVQILGSEQTYGPRARDINPREIVLWMAVEHSQRNALEVFSREIAPAGTGMAPGLTGIAGGRPRVSPVLKLFSFLYPKDQIEAKVHLDGKEESITASTTDASQDTQPAEETGAPAEEVLEGGSHSFSLGELAYTRSGDKGNNATIGVIARHVSYVPYLRKALTPAAVQEYFLHLIDPNTPNPVSRYELPGINGFSFLLRNSLGGGGVASLRSDPQGKGYGQMLLDFQITNVPDLLSLAKKSS</sequence>
<reference evidence="5" key="1">
    <citation type="submission" date="2025-08" db="UniProtKB">
        <authorList>
            <consortium name="RefSeq"/>
        </authorList>
    </citation>
    <scope>IDENTIFICATION</scope>
</reference>
<feature type="compositionally biased region" description="Polar residues" evidence="1">
    <location>
        <begin position="514"/>
        <end position="528"/>
    </location>
</feature>
<dbReference type="Pfam" id="PF23544">
    <property type="entry name" value="AtuA_ferredoxin"/>
    <property type="match status" value="1"/>
</dbReference>
<dbReference type="OrthoDB" id="10265871at2759"/>
<accession>A0A8B7ZAU4</accession>
<proteinExistence type="predicted"/>
<dbReference type="AlphaFoldDB" id="A0A8B7ZAU4"/>
<evidence type="ECO:0000313" key="4">
    <source>
        <dbReference type="Proteomes" id="UP000694845"/>
    </source>
</evidence>
<dbReference type="Pfam" id="PF07287">
    <property type="entry name" value="AtuA"/>
    <property type="match status" value="1"/>
</dbReference>
<protein>
    <submittedName>
        <fullName evidence="5">Uncharacterized protein LOC110984458</fullName>
    </submittedName>
</protein>
<dbReference type="OMA" id="YEHIGFP"/>
<dbReference type="InterPro" id="IPR010839">
    <property type="entry name" value="AtuA_N"/>
</dbReference>
<name>A0A8B7ZAU4_ACAPL</name>
<dbReference type="PANTHER" id="PTHR47708:SF2">
    <property type="entry name" value="SI:CH73-132F6.5"/>
    <property type="match status" value="1"/>
</dbReference>
<feature type="region of interest" description="Disordered" evidence="1">
    <location>
        <begin position="507"/>
        <end position="535"/>
    </location>
</feature>
<dbReference type="InterPro" id="IPR056362">
    <property type="entry name" value="AtuA-like_ferredoxin_dom"/>
</dbReference>
<evidence type="ECO:0000259" key="3">
    <source>
        <dbReference type="Pfam" id="PF23544"/>
    </source>
</evidence>
<keyword evidence="4" id="KW-1185">Reference proteome</keyword>